<evidence type="ECO:0000313" key="2">
    <source>
        <dbReference type="Proteomes" id="UP000249046"/>
    </source>
</evidence>
<evidence type="ECO:0000313" key="1">
    <source>
        <dbReference type="EMBL" id="PZQ17377.1"/>
    </source>
</evidence>
<evidence type="ECO:0008006" key="3">
    <source>
        <dbReference type="Google" id="ProtNLM"/>
    </source>
</evidence>
<dbReference type="SUPFAM" id="SSF101898">
    <property type="entry name" value="NHL repeat"/>
    <property type="match status" value="1"/>
</dbReference>
<protein>
    <recommendedName>
        <fullName evidence="3">WD40 repeat domain-containing protein</fullName>
    </recommendedName>
</protein>
<reference evidence="1 2" key="1">
    <citation type="submission" date="2017-08" db="EMBL/GenBank/DDBJ databases">
        <title>Infants hospitalized years apart are colonized by the same room-sourced microbial strains.</title>
        <authorList>
            <person name="Brooks B."/>
            <person name="Olm M.R."/>
            <person name="Firek B.A."/>
            <person name="Baker R."/>
            <person name="Thomas B.C."/>
            <person name="Morowitz M.J."/>
            <person name="Banfield J.F."/>
        </authorList>
    </citation>
    <scope>NUCLEOTIDE SEQUENCE [LARGE SCALE GENOMIC DNA]</scope>
    <source>
        <strain evidence="1">S2_005_003_R2_42</strain>
    </source>
</reference>
<dbReference type="Proteomes" id="UP000249046">
    <property type="component" value="Unassembled WGS sequence"/>
</dbReference>
<comment type="caution">
    <text evidence="1">The sequence shown here is derived from an EMBL/GenBank/DDBJ whole genome shotgun (WGS) entry which is preliminary data.</text>
</comment>
<dbReference type="AlphaFoldDB" id="A0A2W5MC12"/>
<proteinExistence type="predicted"/>
<accession>A0A2W5MC12</accession>
<dbReference type="EMBL" id="QFPO01000004">
    <property type="protein sequence ID" value="PZQ17377.1"/>
    <property type="molecule type" value="Genomic_DNA"/>
</dbReference>
<organism evidence="1 2">
    <name type="scientific">Rhodanobacter denitrificans</name>
    <dbReference type="NCBI Taxonomy" id="666685"/>
    <lineage>
        <taxon>Bacteria</taxon>
        <taxon>Pseudomonadati</taxon>
        <taxon>Pseudomonadota</taxon>
        <taxon>Gammaproteobacteria</taxon>
        <taxon>Lysobacterales</taxon>
        <taxon>Rhodanobacteraceae</taxon>
        <taxon>Rhodanobacter</taxon>
    </lineage>
</organism>
<name>A0A2W5MC12_9GAMM</name>
<gene>
    <name evidence="1" type="ORF">DI564_06095</name>
</gene>
<sequence>MSIRSHGLWLACLAAPVGAHPAWEPAWTISWAAQDAFATFPGLLRRADDGALFISFKAARSSGARAGVLRLDNDGTLDWVHERADGSADFDDVVLLADHRVALVGGLTAPFVHTLDADDGGLLWESAATDAVLWIEPSFFQTRQLAQTPTGDLLMRADDGTDFVVPRFDASGQALPAWRWTAADQVATADSIVALPDGGAIVAGRGDNIGGGYRTVRFGADGHVVYTDTELGEIGNPLGAAWLATTPDGAALLVGSPETHLATPGVMAWKIGADGTRLWTRVLSDQSQLPATFAGWAPVLAPNGALHIAVYPPEVLRLLRVDTATGATLSDVASAVPGLTMAQAVAPNGRSLLVGYAFIPGGGGRTYAAMAEFDAGGALCRQRTRLPDLGSLSAVVGAAEGWTILGTSDTGSVVVQRYDADGPCGENLFADDFEPR</sequence>